<evidence type="ECO:0000313" key="8">
    <source>
        <dbReference type="Proteomes" id="UP001321125"/>
    </source>
</evidence>
<keyword evidence="8" id="KW-1185">Reference proteome</keyword>
<dbReference type="InterPro" id="IPR036821">
    <property type="entry name" value="Peptide_deformylase_sf"/>
</dbReference>
<dbReference type="EMBL" id="JAKNQU010000003">
    <property type="protein sequence ID" value="MCZ0927164.1"/>
    <property type="molecule type" value="Genomic_DNA"/>
</dbReference>
<dbReference type="PANTHER" id="PTHR48078:SF17">
    <property type="entry name" value="THREONINE DEHYDRATASE"/>
    <property type="match status" value="1"/>
</dbReference>
<dbReference type="EC" id="3.5.1.88" evidence="5"/>
<evidence type="ECO:0000256" key="3">
    <source>
        <dbReference type="ARBA" id="ARBA00022898"/>
    </source>
</evidence>
<dbReference type="SUPFAM" id="SSF56420">
    <property type="entry name" value="Peptide deformylase"/>
    <property type="match status" value="1"/>
</dbReference>
<dbReference type="Gene3D" id="3.90.45.10">
    <property type="entry name" value="Peptide deformylase"/>
    <property type="match status" value="1"/>
</dbReference>
<keyword evidence="5" id="KW-0378">Hydrolase</keyword>
<proteinExistence type="inferred from homology"/>
<evidence type="ECO:0000256" key="1">
    <source>
        <dbReference type="ARBA" id="ARBA00001933"/>
    </source>
</evidence>
<dbReference type="InterPro" id="IPR001926">
    <property type="entry name" value="TrpB-like_PALP"/>
</dbReference>
<reference evidence="7 8" key="1">
    <citation type="submission" date="2022-02" db="EMBL/GenBank/DDBJ databases">
        <title>Study of halophilic communities from a Mexican lake.</title>
        <authorList>
            <person name="Hernandez-Soto L.M."/>
            <person name="Martinez-Abarca F."/>
            <person name="Ramirez-Saad H.C."/>
            <person name="Aguirre-Garrido J.F."/>
        </authorList>
    </citation>
    <scope>NUCLEOTIDE SEQUENCE [LARGE SCALE GENOMIC DNA]</scope>
    <source>
        <strain evidence="7 8">Hjan13</strain>
    </source>
</reference>
<keyword evidence="5" id="KW-0648">Protein biosynthesis</keyword>
<protein>
    <recommendedName>
        <fullName evidence="5">Peptide deformylase</fullName>
        <shortName evidence="5">PDF</shortName>
        <ecNumber evidence="5">3.5.1.88</ecNumber>
    </recommendedName>
    <alternativeName>
        <fullName evidence="5">Polypeptide deformylase</fullName>
    </alternativeName>
</protein>
<feature type="active site" evidence="5">
    <location>
        <position position="139"/>
    </location>
</feature>
<evidence type="ECO:0000256" key="5">
    <source>
        <dbReference type="HAMAP-Rule" id="MF_00163"/>
    </source>
</evidence>
<comment type="function">
    <text evidence="5">Removes the formyl group from the N-terminal Met of newly synthesized proteins. Requires at least a dipeptide for an efficient rate of reaction. N-terminal L-methionine is a prerequisite for activity but the enzyme has broad specificity at other positions.</text>
</comment>
<dbReference type="PANTHER" id="PTHR48078">
    <property type="entry name" value="THREONINE DEHYDRATASE, MITOCHONDRIAL-RELATED"/>
    <property type="match status" value="1"/>
</dbReference>
<feature type="domain" description="Tryptophan synthase beta chain-like PALP" evidence="6">
    <location>
        <begin position="194"/>
        <end position="479"/>
    </location>
</feature>
<dbReference type="InterPro" id="IPR036052">
    <property type="entry name" value="TrpB-like_PALP_sf"/>
</dbReference>
<name>A0ABT4IU17_9GAMM</name>
<dbReference type="Pfam" id="PF00291">
    <property type="entry name" value="PALP"/>
    <property type="match status" value="1"/>
</dbReference>
<evidence type="ECO:0000256" key="4">
    <source>
        <dbReference type="ARBA" id="ARBA00023239"/>
    </source>
</evidence>
<evidence type="ECO:0000259" key="6">
    <source>
        <dbReference type="Pfam" id="PF00291"/>
    </source>
</evidence>
<dbReference type="Proteomes" id="UP001321125">
    <property type="component" value="Unassembled WGS sequence"/>
</dbReference>
<dbReference type="Pfam" id="PF01327">
    <property type="entry name" value="Pep_deformylase"/>
    <property type="match status" value="1"/>
</dbReference>
<dbReference type="SUPFAM" id="SSF53686">
    <property type="entry name" value="Tryptophan synthase beta subunit-like PLP-dependent enzymes"/>
    <property type="match status" value="1"/>
</dbReference>
<comment type="cofactor">
    <cofactor evidence="1">
        <name>pyridoxal 5'-phosphate</name>
        <dbReference type="ChEBI" id="CHEBI:597326"/>
    </cofactor>
</comment>
<gene>
    <name evidence="5" type="primary">def</name>
    <name evidence="7" type="ORF">L0635_08740</name>
</gene>
<dbReference type="InterPro" id="IPR050147">
    <property type="entry name" value="Ser/Thr_Dehydratase"/>
</dbReference>
<dbReference type="HAMAP" id="MF_00163">
    <property type="entry name" value="Pep_deformylase"/>
    <property type="match status" value="1"/>
</dbReference>
<accession>A0ABT4IU17</accession>
<sequence length="497" mass="53951">MSQIRTILTEGDPRLRAASQPIQEITSDIAKVISELHATLADFKARTGFGRGLSAPQIGEPLRIVAVQLGGRPFTLINPVIVWRSEETQPVWDDCMSVSDHIANVRRHASISLTYQNESGKTRHWHHLSASLAELIQHEIDHLDGVLMVDRIERPEDLQPIAHHAELIAPQRSEHRIKLEHIATASRRIKPTFLATPQYRSPSLDAALGVAMTVKIETLNPLRNFKGRGADHFVSHHIQQKKPAPLVCASAGNWGLALAHACKQRGLPLSVFVAENANPLKITGIRALGAEAISAGEDFDQAKQAAARFAQQHGGLFVEDGRQAEITEGAGTIAVEMLAHGDTFDTLLVPLGNGALINGVGRWFKASSPATRVIGICPQNADATWQSWRRGTLVTNDRVDTMADGVAVRAPIIEALEDMRDLVDDIWLVDEARIEDGMRIGLEHLGLLLEPAGALGLAAAYAMRGQWPENAHIATILTGANPAPTLTDSLLTAFATN</sequence>
<keyword evidence="5" id="KW-0408">Iron</keyword>
<feature type="binding site" evidence="5">
    <location>
        <position position="138"/>
    </location>
    <ligand>
        <name>Fe cation</name>
        <dbReference type="ChEBI" id="CHEBI:24875"/>
    </ligand>
</feature>
<comment type="similarity">
    <text evidence="2 5">Belongs to the polypeptide deformylase family.</text>
</comment>
<organism evidence="7 8">
    <name type="scientific">Vreelandella janggokensis</name>
    <dbReference type="NCBI Taxonomy" id="370767"/>
    <lineage>
        <taxon>Bacteria</taxon>
        <taxon>Pseudomonadati</taxon>
        <taxon>Pseudomonadota</taxon>
        <taxon>Gammaproteobacteria</taxon>
        <taxon>Oceanospirillales</taxon>
        <taxon>Halomonadaceae</taxon>
        <taxon>Vreelandella</taxon>
    </lineage>
</organism>
<evidence type="ECO:0000256" key="2">
    <source>
        <dbReference type="ARBA" id="ARBA00010759"/>
    </source>
</evidence>
<dbReference type="PRINTS" id="PR01576">
    <property type="entry name" value="PDEFORMYLASE"/>
</dbReference>
<keyword evidence="4" id="KW-0456">Lyase</keyword>
<dbReference type="RefSeq" id="WP_268901615.1">
    <property type="nucleotide sequence ID" value="NZ_JAKNQT010000002.1"/>
</dbReference>
<dbReference type="Gene3D" id="3.40.50.1100">
    <property type="match status" value="2"/>
</dbReference>
<keyword evidence="3" id="KW-0663">Pyridoxal phosphate</keyword>
<comment type="catalytic activity">
    <reaction evidence="5">
        <text>N-terminal N-formyl-L-methionyl-[peptide] + H2O = N-terminal L-methionyl-[peptide] + formate</text>
        <dbReference type="Rhea" id="RHEA:24420"/>
        <dbReference type="Rhea" id="RHEA-COMP:10639"/>
        <dbReference type="Rhea" id="RHEA-COMP:10640"/>
        <dbReference type="ChEBI" id="CHEBI:15377"/>
        <dbReference type="ChEBI" id="CHEBI:15740"/>
        <dbReference type="ChEBI" id="CHEBI:49298"/>
        <dbReference type="ChEBI" id="CHEBI:64731"/>
        <dbReference type="EC" id="3.5.1.88"/>
    </reaction>
</comment>
<feature type="binding site" evidence="5">
    <location>
        <position position="142"/>
    </location>
    <ligand>
        <name>Fe cation</name>
        <dbReference type="ChEBI" id="CHEBI:24875"/>
    </ligand>
</feature>
<keyword evidence="5" id="KW-0479">Metal-binding</keyword>
<feature type="binding site" evidence="5">
    <location>
        <position position="95"/>
    </location>
    <ligand>
        <name>Fe cation</name>
        <dbReference type="ChEBI" id="CHEBI:24875"/>
    </ligand>
</feature>
<dbReference type="InterPro" id="IPR023635">
    <property type="entry name" value="Peptide_deformylase"/>
</dbReference>
<evidence type="ECO:0000313" key="7">
    <source>
        <dbReference type="EMBL" id="MCZ0927164.1"/>
    </source>
</evidence>
<comment type="cofactor">
    <cofactor evidence="5">
        <name>Fe(2+)</name>
        <dbReference type="ChEBI" id="CHEBI:29033"/>
    </cofactor>
    <text evidence="5">Binds 1 Fe(2+) ion.</text>
</comment>
<comment type="caution">
    <text evidence="7">The sequence shown here is derived from an EMBL/GenBank/DDBJ whole genome shotgun (WGS) entry which is preliminary data.</text>
</comment>
<dbReference type="CDD" id="cd00487">
    <property type="entry name" value="Pep_deformylase"/>
    <property type="match status" value="1"/>
</dbReference>